<evidence type="ECO:0000313" key="11">
    <source>
        <dbReference type="Proteomes" id="UP000182826"/>
    </source>
</evidence>
<evidence type="ECO:0000256" key="5">
    <source>
        <dbReference type="ARBA" id="ARBA00023136"/>
    </source>
</evidence>
<evidence type="ECO:0000256" key="6">
    <source>
        <dbReference type="ARBA" id="ARBA00023237"/>
    </source>
</evidence>
<dbReference type="NCBIfam" id="TIGR04056">
    <property type="entry name" value="OMP_RagA_SusC"/>
    <property type="match status" value="1"/>
</dbReference>
<name>A0A1J7BSJ3_FLAJO</name>
<dbReference type="Proteomes" id="UP000182826">
    <property type="component" value="Unassembled WGS sequence"/>
</dbReference>
<organism evidence="10 11">
    <name type="scientific">Flavobacterium johnsoniae</name>
    <name type="common">Cytophaga johnsonae</name>
    <dbReference type="NCBI Taxonomy" id="986"/>
    <lineage>
        <taxon>Bacteria</taxon>
        <taxon>Pseudomonadati</taxon>
        <taxon>Bacteroidota</taxon>
        <taxon>Flavobacteriia</taxon>
        <taxon>Flavobacteriales</taxon>
        <taxon>Flavobacteriaceae</taxon>
        <taxon>Flavobacterium</taxon>
    </lineage>
</organism>
<dbReference type="Pfam" id="PF13715">
    <property type="entry name" value="CarbopepD_reg_2"/>
    <property type="match status" value="1"/>
</dbReference>
<dbReference type="InterPro" id="IPR023996">
    <property type="entry name" value="TonB-dep_OMP_SusC/RagA"/>
</dbReference>
<dbReference type="InterPro" id="IPR012910">
    <property type="entry name" value="Plug_dom"/>
</dbReference>
<keyword evidence="3 7" id="KW-1134">Transmembrane beta strand</keyword>
<dbReference type="Gene3D" id="2.170.130.10">
    <property type="entry name" value="TonB-dependent receptor, plug domain"/>
    <property type="match status" value="1"/>
</dbReference>
<comment type="caution">
    <text evidence="10">The sequence shown here is derived from an EMBL/GenBank/DDBJ whole genome shotgun (WGS) entry which is preliminary data.</text>
</comment>
<evidence type="ECO:0000256" key="4">
    <source>
        <dbReference type="ARBA" id="ARBA00022692"/>
    </source>
</evidence>
<evidence type="ECO:0000256" key="1">
    <source>
        <dbReference type="ARBA" id="ARBA00004571"/>
    </source>
</evidence>
<comment type="similarity">
    <text evidence="7">Belongs to the TonB-dependent receptor family.</text>
</comment>
<sequence>MLAHLLAVVEQRPILIDCILIQNKIMNKKHNSEKLFSERYHYYLYLLLMRSLTAFIWISMCSLYANPSSGQNKIHVRFKNAPLTEVFSTLEKQANYVFFYNDDVLNSATTITLDKEATLEEILNNAFKNNNLTYDIIDKQVIVKRAKKRPEQLEYELTGKVTDKKGAPLIGVNVVLKGKQTWDITRKEGDYRMRVAPNDTIVFSSLGFKTVTIPVNNKRIIDAVLAADVMELHSVEITVSNGYTEIPKERVTGSIGLITAKELAEVPTVDIQSRLEGKIAGVNVDPRTGTISVRGTNNYSGTGQPLIVIDGFPQSREDFAFSRRGVPGSSILSYLNPDDVESISVLKDAAASSIWGSAAANGVIVITTKKGRKGEPVINFNTTTTVGEKIDLGKLRVMNSAQYIDYEKDLVNGGFAADNISNWQALNPSAAQEIMFRQKRGEISLAQRDLLLNQLGQNNNLDQIDRYLLRNSFTTQYDLSINGGNEKSTYYLSLGYNKDNAAMQGNDSKSYNITLNNSFQLKSFLKLNTGINYVPTTYQTNTVANEALSNVSATALRPYDMIADENGNGISRYFLFTPAVSKGFEAKGYLPWSYNYLDELNYSNVITKGANLRLNASLTATVTNWLNFEASGMYTSITNKTKSLSELDSYYTRNMINQATSVNSAGKLVYGIPLGSYLSNTNASNDTQSMRFQMNINKNFNEDNSLHFLAGTEIREERREGSSQRYYGYNMDTNSGQAVNPTVYYTTVYGWQSIIGSSDTSISKSRNRYLSYYGLGSYDFMNRYHISGSVRFDDTNLLGASKKNRAIPLWSAGAKWDINKEFFLRDVSWLSTLAFRATYGKAAISPAGGFGSQSPVISIGSVDFNTQLPIGSISVPENPEIRWETTTTTNYGIDYGFFNNRLRGSVDLYYKKTNDILVNLPFNPTYGWPFVNYNAGTLKGHGIDFTISGAIVNAEFKWNSTVNLGYNTNEVTDSRFKATTTNQYLSGVTTEGKKIGYVYAYHWAGLDSSGQSTIRKKDGTIVNSSQGIGAVDKDDLKYMGTTFAPYSGGFMNDFSFKNFRLGVQITYYGGHVFRNTVLQNYPSYTGVQNGAVAKDALVADRWRQAGDEANTNVPGLANISFNSLNRYQMADINVLPADNIRLQQVALGYNVPNQWLEKTFIKSLSFNFAARNLGLLWVKNDLGIDPQYLSNNNYNTLPPQRTYTLQFNCGF</sequence>
<proteinExistence type="inferred from homology"/>
<dbReference type="Gene3D" id="2.40.170.20">
    <property type="entry name" value="TonB-dependent receptor, beta-barrel domain"/>
    <property type="match status" value="1"/>
</dbReference>
<dbReference type="PROSITE" id="PS52016">
    <property type="entry name" value="TONB_DEPENDENT_REC_3"/>
    <property type="match status" value="1"/>
</dbReference>
<dbReference type="GO" id="GO:0009279">
    <property type="term" value="C:cell outer membrane"/>
    <property type="evidence" value="ECO:0007669"/>
    <property type="project" value="UniProtKB-SubCell"/>
</dbReference>
<keyword evidence="4 7" id="KW-0812">Transmembrane</keyword>
<reference evidence="10 11" key="1">
    <citation type="submission" date="2016-10" db="EMBL/GenBank/DDBJ databases">
        <title>Draft Genome Sequence of Rhizobacteria Flavobacterium johnsoniae CI04.</title>
        <authorList>
            <person name="Bravo J.I."/>
            <person name="Lozano G.L."/>
            <person name="Handelsman J."/>
        </authorList>
    </citation>
    <scope>NUCLEOTIDE SEQUENCE [LARGE SCALE GENOMIC DNA]</scope>
    <source>
        <strain evidence="10 11">CI04</strain>
    </source>
</reference>
<dbReference type="InterPro" id="IPR011662">
    <property type="entry name" value="Secretin/TonB_short_N"/>
</dbReference>
<evidence type="ECO:0008006" key="12">
    <source>
        <dbReference type="Google" id="ProtNLM"/>
    </source>
</evidence>
<gene>
    <name evidence="10" type="ORF">BKM63_14205</name>
</gene>
<evidence type="ECO:0000259" key="8">
    <source>
        <dbReference type="Pfam" id="PF07660"/>
    </source>
</evidence>
<keyword evidence="5 7" id="KW-0472">Membrane</keyword>
<evidence type="ECO:0000256" key="3">
    <source>
        <dbReference type="ARBA" id="ARBA00022452"/>
    </source>
</evidence>
<keyword evidence="6 7" id="KW-0998">Cell outer membrane</keyword>
<dbReference type="Gene3D" id="3.55.50.30">
    <property type="match status" value="1"/>
</dbReference>
<dbReference type="InterPro" id="IPR039426">
    <property type="entry name" value="TonB-dep_rcpt-like"/>
</dbReference>
<evidence type="ECO:0000313" key="10">
    <source>
        <dbReference type="EMBL" id="OIV41671.1"/>
    </source>
</evidence>
<dbReference type="InterPro" id="IPR023997">
    <property type="entry name" value="TonB-dep_OMP_SusC/RagA_CS"/>
</dbReference>
<keyword evidence="11" id="KW-1185">Reference proteome</keyword>
<dbReference type="NCBIfam" id="TIGR04057">
    <property type="entry name" value="SusC_RagA_signa"/>
    <property type="match status" value="1"/>
</dbReference>
<feature type="domain" description="Secretin/TonB short N-terminal" evidence="8">
    <location>
        <begin position="96"/>
        <end position="145"/>
    </location>
</feature>
<comment type="subcellular location">
    <subcellularLocation>
        <location evidence="1 7">Cell outer membrane</location>
        <topology evidence="1 7">Multi-pass membrane protein</topology>
    </subcellularLocation>
</comment>
<dbReference type="EMBL" id="MLFK01000007">
    <property type="protein sequence ID" value="OIV41671.1"/>
    <property type="molecule type" value="Genomic_DNA"/>
</dbReference>
<dbReference type="OrthoDB" id="9768177at2"/>
<dbReference type="InterPro" id="IPR008969">
    <property type="entry name" value="CarboxyPept-like_regulatory"/>
</dbReference>
<dbReference type="Pfam" id="PF07715">
    <property type="entry name" value="Plug"/>
    <property type="match status" value="1"/>
</dbReference>
<keyword evidence="2 7" id="KW-0813">Transport</keyword>
<dbReference type="InterPro" id="IPR036942">
    <property type="entry name" value="Beta-barrel_TonB_sf"/>
</dbReference>
<dbReference type="AlphaFoldDB" id="A0A1J7BSJ3"/>
<dbReference type="Pfam" id="PF07660">
    <property type="entry name" value="STN"/>
    <property type="match status" value="1"/>
</dbReference>
<dbReference type="InterPro" id="IPR037066">
    <property type="entry name" value="Plug_dom_sf"/>
</dbReference>
<accession>A0A1J7BSJ3</accession>
<feature type="domain" description="TonB-dependent receptor plug" evidence="9">
    <location>
        <begin position="248"/>
        <end position="363"/>
    </location>
</feature>
<evidence type="ECO:0000256" key="7">
    <source>
        <dbReference type="PROSITE-ProRule" id="PRU01360"/>
    </source>
</evidence>
<evidence type="ECO:0000259" key="9">
    <source>
        <dbReference type="Pfam" id="PF07715"/>
    </source>
</evidence>
<dbReference type="SUPFAM" id="SSF56935">
    <property type="entry name" value="Porins"/>
    <property type="match status" value="1"/>
</dbReference>
<evidence type="ECO:0000256" key="2">
    <source>
        <dbReference type="ARBA" id="ARBA00022448"/>
    </source>
</evidence>
<protein>
    <recommendedName>
        <fullName evidence="12">TonB-linked outer membrane protein, SusC/RagA family</fullName>
    </recommendedName>
</protein>
<dbReference type="SUPFAM" id="SSF49464">
    <property type="entry name" value="Carboxypeptidase regulatory domain-like"/>
    <property type="match status" value="1"/>
</dbReference>